<dbReference type="EMBL" id="CP000473">
    <property type="protein sequence ID" value="ABJ83886.1"/>
    <property type="molecule type" value="Genomic_DNA"/>
</dbReference>
<dbReference type="STRING" id="234267.Acid_2900"/>
<protein>
    <submittedName>
        <fullName evidence="1">Uncharacterized protein</fullName>
    </submittedName>
</protein>
<dbReference type="KEGG" id="sus:Acid_2900"/>
<gene>
    <name evidence="1" type="ordered locus">Acid_2900</name>
</gene>
<proteinExistence type="predicted"/>
<dbReference type="InParanoid" id="Q023G0"/>
<sequence>MLILGESQNACYRRGLRRMLDAAGAGCRDRVSILAGFEVASVDGIGAIEVVLIRNVRTGHLIGINTGAMLARIALAPGVVSATFNNPPDGTPPA</sequence>
<reference evidence="1" key="1">
    <citation type="submission" date="2006-10" db="EMBL/GenBank/DDBJ databases">
        <title>Complete sequence of Solibacter usitatus Ellin6076.</title>
        <authorList>
            <consortium name="US DOE Joint Genome Institute"/>
            <person name="Copeland A."/>
            <person name="Lucas S."/>
            <person name="Lapidus A."/>
            <person name="Barry K."/>
            <person name="Detter J.C."/>
            <person name="Glavina del Rio T."/>
            <person name="Hammon N."/>
            <person name="Israni S."/>
            <person name="Dalin E."/>
            <person name="Tice H."/>
            <person name="Pitluck S."/>
            <person name="Thompson L.S."/>
            <person name="Brettin T."/>
            <person name="Bruce D."/>
            <person name="Han C."/>
            <person name="Tapia R."/>
            <person name="Gilna P."/>
            <person name="Schmutz J."/>
            <person name="Larimer F."/>
            <person name="Land M."/>
            <person name="Hauser L."/>
            <person name="Kyrpides N."/>
            <person name="Mikhailova N."/>
            <person name="Janssen P.H."/>
            <person name="Kuske C.R."/>
            <person name="Richardson P."/>
        </authorList>
    </citation>
    <scope>NUCLEOTIDE SEQUENCE</scope>
    <source>
        <strain evidence="1">Ellin6076</strain>
    </source>
</reference>
<accession>Q023G0</accession>
<name>Q023G0_SOLUE</name>
<evidence type="ECO:0000313" key="1">
    <source>
        <dbReference type="EMBL" id="ABJ83886.1"/>
    </source>
</evidence>
<organism evidence="1">
    <name type="scientific">Solibacter usitatus (strain Ellin6076)</name>
    <dbReference type="NCBI Taxonomy" id="234267"/>
    <lineage>
        <taxon>Bacteria</taxon>
        <taxon>Pseudomonadati</taxon>
        <taxon>Acidobacteriota</taxon>
        <taxon>Terriglobia</taxon>
        <taxon>Bryobacterales</taxon>
        <taxon>Solibacteraceae</taxon>
        <taxon>Candidatus Solibacter</taxon>
    </lineage>
</organism>
<dbReference type="HOGENOM" id="CLU_2384599_0_0_0"/>
<dbReference type="AlphaFoldDB" id="Q023G0"/>